<gene>
    <name evidence="2" type="ORF">GCM10007877_17140</name>
</gene>
<dbReference type="Proteomes" id="UP001156870">
    <property type="component" value="Unassembled WGS sequence"/>
</dbReference>
<protein>
    <recommendedName>
        <fullName evidence="4">Alpha/beta hydrolase</fullName>
    </recommendedName>
</protein>
<evidence type="ECO:0008006" key="4">
    <source>
        <dbReference type="Google" id="ProtNLM"/>
    </source>
</evidence>
<proteinExistence type="inferred from homology"/>
<organism evidence="2 3">
    <name type="scientific">Marinibactrum halimedae</name>
    <dbReference type="NCBI Taxonomy" id="1444977"/>
    <lineage>
        <taxon>Bacteria</taxon>
        <taxon>Pseudomonadati</taxon>
        <taxon>Pseudomonadota</taxon>
        <taxon>Gammaproteobacteria</taxon>
        <taxon>Cellvibrionales</taxon>
        <taxon>Cellvibrionaceae</taxon>
        <taxon>Marinibactrum</taxon>
    </lineage>
</organism>
<dbReference type="InterPro" id="IPR050960">
    <property type="entry name" value="AB_hydrolase_4_sf"/>
</dbReference>
<dbReference type="Gene3D" id="3.40.50.1820">
    <property type="entry name" value="alpha/beta hydrolase"/>
    <property type="match status" value="1"/>
</dbReference>
<dbReference type="GO" id="GO:0034338">
    <property type="term" value="F:short-chain carboxylesterase activity"/>
    <property type="evidence" value="ECO:0007669"/>
    <property type="project" value="TreeGrafter"/>
</dbReference>
<dbReference type="GO" id="GO:0047372">
    <property type="term" value="F:monoacylglycerol lipase activity"/>
    <property type="evidence" value="ECO:0007669"/>
    <property type="project" value="TreeGrafter"/>
</dbReference>
<dbReference type="InterPro" id="IPR029058">
    <property type="entry name" value="AB_hydrolase_fold"/>
</dbReference>
<dbReference type="EMBL" id="BSPD01000037">
    <property type="protein sequence ID" value="GLS25999.1"/>
    <property type="molecule type" value="Genomic_DNA"/>
</dbReference>
<keyword evidence="3" id="KW-1185">Reference proteome</keyword>
<comment type="caution">
    <text evidence="2">The sequence shown here is derived from an EMBL/GenBank/DDBJ whole genome shotgun (WGS) entry which is preliminary data.</text>
</comment>
<dbReference type="SUPFAM" id="SSF53474">
    <property type="entry name" value="alpha/beta-Hydrolases"/>
    <property type="match status" value="1"/>
</dbReference>
<accession>A0AA37WLI5</accession>
<dbReference type="PANTHER" id="PTHR10794">
    <property type="entry name" value="ABHYDROLASE DOMAIN-CONTAINING PROTEIN"/>
    <property type="match status" value="1"/>
</dbReference>
<comment type="similarity">
    <text evidence="1">Belongs to the AB hydrolase superfamily. AB hydrolase 4 family.</text>
</comment>
<dbReference type="PANTHER" id="PTHR10794:SF63">
    <property type="entry name" value="ALPHA_BETA HYDROLASE 1, ISOFORM A"/>
    <property type="match status" value="1"/>
</dbReference>
<evidence type="ECO:0000256" key="1">
    <source>
        <dbReference type="ARBA" id="ARBA00010884"/>
    </source>
</evidence>
<name>A0AA37WLI5_9GAMM</name>
<sequence>MMALDSGNPIYERYFLKKWKKSLSIKQSLFPHLELNQAQSFRRLTELNHYLIPKHTPFASVEDYFEAYRIGDNAAKHIQGATHIISSDNDPITQLQDLKKVRWPEHVRLVVTRGGAHCAFLDKLSFTSWVDRYITQLILETND</sequence>
<dbReference type="AlphaFoldDB" id="A0AA37WLI5"/>
<evidence type="ECO:0000313" key="2">
    <source>
        <dbReference type="EMBL" id="GLS25999.1"/>
    </source>
</evidence>
<reference evidence="2 3" key="1">
    <citation type="journal article" date="2014" name="Int. J. Syst. Evol. Microbiol.">
        <title>Complete genome sequence of Corynebacterium casei LMG S-19264T (=DSM 44701T), isolated from a smear-ripened cheese.</title>
        <authorList>
            <consortium name="US DOE Joint Genome Institute (JGI-PGF)"/>
            <person name="Walter F."/>
            <person name="Albersmeier A."/>
            <person name="Kalinowski J."/>
            <person name="Ruckert C."/>
        </authorList>
    </citation>
    <scope>NUCLEOTIDE SEQUENCE [LARGE SCALE GENOMIC DNA]</scope>
    <source>
        <strain evidence="2 3">NBRC 110095</strain>
    </source>
</reference>
<evidence type="ECO:0000313" key="3">
    <source>
        <dbReference type="Proteomes" id="UP001156870"/>
    </source>
</evidence>